<organism evidence="3 4">
    <name type="scientific">Acetobacterium woodii (strain ATCC 29683 / DSM 1030 / JCM 2381 / KCTC 1655 / WB1)</name>
    <dbReference type="NCBI Taxonomy" id="931626"/>
    <lineage>
        <taxon>Bacteria</taxon>
        <taxon>Bacillati</taxon>
        <taxon>Bacillota</taxon>
        <taxon>Clostridia</taxon>
        <taxon>Eubacteriales</taxon>
        <taxon>Eubacteriaceae</taxon>
        <taxon>Acetobacterium</taxon>
    </lineage>
</organism>
<dbReference type="InterPro" id="IPR006637">
    <property type="entry name" value="ChW"/>
</dbReference>
<dbReference type="STRING" id="931626.Awo_c17890"/>
<evidence type="ECO:0000313" key="4">
    <source>
        <dbReference type="Proteomes" id="UP000007177"/>
    </source>
</evidence>
<dbReference type="InterPro" id="IPR039564">
    <property type="entry name" value="Peptidase_C39-like"/>
</dbReference>
<name>H6LIJ5_ACEWD</name>
<dbReference type="InterPro" id="IPR039563">
    <property type="entry name" value="Peptidase_C39_single_dom"/>
</dbReference>
<dbReference type="SMART" id="SM00728">
    <property type="entry name" value="ChW"/>
    <property type="match status" value="3"/>
</dbReference>
<evidence type="ECO:0000256" key="1">
    <source>
        <dbReference type="SAM" id="SignalP"/>
    </source>
</evidence>
<proteinExistence type="predicted"/>
<dbReference type="RefSeq" id="WP_014356169.1">
    <property type="nucleotide sequence ID" value="NC_016894.1"/>
</dbReference>
<dbReference type="eggNOG" id="COG3271">
    <property type="taxonomic scope" value="Bacteria"/>
</dbReference>
<feature type="signal peptide" evidence="1">
    <location>
        <begin position="1"/>
        <end position="28"/>
    </location>
</feature>
<dbReference type="EMBL" id="CP002987">
    <property type="protein sequence ID" value="AFA48569.1"/>
    <property type="molecule type" value="Genomic_DNA"/>
</dbReference>
<dbReference type="Proteomes" id="UP000007177">
    <property type="component" value="Chromosome"/>
</dbReference>
<dbReference type="InterPro" id="IPR038765">
    <property type="entry name" value="Papain-like_cys_pep_sf"/>
</dbReference>
<reference evidence="4" key="1">
    <citation type="submission" date="2011-07" db="EMBL/GenBank/DDBJ databases">
        <title>Complete genome sequence of Acetobacterium woodii.</title>
        <authorList>
            <person name="Poehlein A."/>
            <person name="Schmidt S."/>
            <person name="Kaster A.-K."/>
            <person name="Goenrich M."/>
            <person name="Vollmers J."/>
            <person name="Thuermer A."/>
            <person name="Gottschalk G."/>
            <person name="Thauer R.K."/>
            <person name="Daniel R."/>
            <person name="Mueller V."/>
        </authorList>
    </citation>
    <scope>NUCLEOTIDE SEQUENCE [LARGE SCALE GENOMIC DNA]</scope>
    <source>
        <strain evidence="4">ATCC 29683 / DSM 1030 / JCM 2381 / KCTC 1655 / WB1</strain>
    </source>
</reference>
<gene>
    <name evidence="3" type="ordered locus">Awo_c17890</name>
</gene>
<accession>H6LIJ5</accession>
<dbReference type="CDD" id="cd02549">
    <property type="entry name" value="Peptidase_C39A"/>
    <property type="match status" value="1"/>
</dbReference>
<feature type="domain" description="Peptidase C39-like" evidence="2">
    <location>
        <begin position="373"/>
        <end position="515"/>
    </location>
</feature>
<dbReference type="SUPFAM" id="SSF54001">
    <property type="entry name" value="Cysteine proteinases"/>
    <property type="match status" value="1"/>
</dbReference>
<keyword evidence="4" id="KW-1185">Reference proteome</keyword>
<dbReference type="Gene3D" id="3.90.70.10">
    <property type="entry name" value="Cysteine proteinases"/>
    <property type="match status" value="1"/>
</dbReference>
<dbReference type="Pfam" id="PF07538">
    <property type="entry name" value="ChW"/>
    <property type="match status" value="3"/>
</dbReference>
<dbReference type="Pfam" id="PF13529">
    <property type="entry name" value="Peptidase_C39_2"/>
    <property type="match status" value="1"/>
</dbReference>
<reference evidence="3 4" key="2">
    <citation type="journal article" date="2012" name="PLoS ONE">
        <title>An ancient pathway combining carbon dioxide fixation with the generation and utilization of a sodium ion gradient for ATP synthesis.</title>
        <authorList>
            <person name="Poehlein A."/>
            <person name="Schmidt S."/>
            <person name="Kaster A.K."/>
            <person name="Goenrich M."/>
            <person name="Vollmers J."/>
            <person name="Thurmer A."/>
            <person name="Bertsch J."/>
            <person name="Schuchmann K."/>
            <person name="Voigt B."/>
            <person name="Hecker M."/>
            <person name="Daniel R."/>
            <person name="Thauer R.K."/>
            <person name="Gottschalk G."/>
            <person name="Muller V."/>
        </authorList>
    </citation>
    <scope>NUCLEOTIDE SEQUENCE [LARGE SCALE GENOMIC DNA]</scope>
    <source>
        <strain evidence="4">ATCC 29683 / DSM 1030 / JCM 2381 / KCTC 1655 / WB1</strain>
    </source>
</reference>
<evidence type="ECO:0000313" key="3">
    <source>
        <dbReference type="EMBL" id="AFA48569.1"/>
    </source>
</evidence>
<feature type="chain" id="PRO_5003604270" description="Peptidase C39-like domain-containing protein" evidence="1">
    <location>
        <begin position="29"/>
        <end position="546"/>
    </location>
</feature>
<dbReference type="AlphaFoldDB" id="H6LIJ5"/>
<dbReference type="HOGENOM" id="CLU_551760_0_0_9"/>
<sequence>MKKNIRQSLVLLISLMLLAGILPGSAIAESSPSVSYCTHVQNVGWQEFVVDGEMSGTSGASLRLEGIKVKLDTQGDNLGITYQTHIQNIGWEADTVNGWKSNGKMSGTEGLGYRLEAIQIKLTGTDANQFDVYYQVHAQNMGWMGWAKNGESAGTAGYSYRLEGIHIVIVKKGENPPAGTIDQVLPFAERKSVSGNLFIQSNARDFTDNAMALGNVTINGDGAITLQAEALQGVYTSNVFNTSNFNKMVVSWSSDTPPGTLIQVEARVCENTTDSSENWSDWLSWGQWGTYISSTSGTGITDSPLAYLNVDTLVLKNDKTANKIQYRVILLSNTTGITPSIRLISAAFRNTFPGHEISKVYPDHPDLSNLAILNVPQLSQMVRDPAIADSICSPTSVAMILNYYGTSVTPETVAWGVYDNNAQEDFGNWSFNTAYAASLGYTAYVDYSTIDGLKREIAAGHPVAVAVAYKNSAGVNTNLPVVDGAPITSTYGHLIVVCGFSSENGSDYLIINDPAAANNAGVRVKYRLDQFSSAWAESGNIAYIIH</sequence>
<protein>
    <recommendedName>
        <fullName evidence="2">Peptidase C39-like domain-containing protein</fullName>
    </recommendedName>
</protein>
<evidence type="ECO:0000259" key="2">
    <source>
        <dbReference type="Pfam" id="PF13529"/>
    </source>
</evidence>
<dbReference type="KEGG" id="awo:Awo_c17890"/>
<keyword evidence="1" id="KW-0732">Signal</keyword>